<feature type="signal peptide" evidence="1">
    <location>
        <begin position="1"/>
        <end position="26"/>
    </location>
</feature>
<evidence type="ECO:0000256" key="1">
    <source>
        <dbReference type="SAM" id="SignalP"/>
    </source>
</evidence>
<gene>
    <name evidence="2" type="ORF">BO78DRAFT_305367</name>
</gene>
<keyword evidence="3" id="KW-1185">Reference proteome</keyword>
<reference evidence="2 3" key="1">
    <citation type="submission" date="2018-02" db="EMBL/GenBank/DDBJ databases">
        <title>The genomes of Aspergillus section Nigri reveals drivers in fungal speciation.</title>
        <authorList>
            <consortium name="DOE Joint Genome Institute"/>
            <person name="Vesth T.C."/>
            <person name="Nybo J."/>
            <person name="Theobald S."/>
            <person name="Brandl J."/>
            <person name="Frisvad J.C."/>
            <person name="Nielsen K.F."/>
            <person name="Lyhne E.K."/>
            <person name="Kogle M.E."/>
            <person name="Kuo A."/>
            <person name="Riley R."/>
            <person name="Clum A."/>
            <person name="Nolan M."/>
            <person name="Lipzen A."/>
            <person name="Salamov A."/>
            <person name="Henrissat B."/>
            <person name="Wiebenga A."/>
            <person name="De vries R.P."/>
            <person name="Grigoriev I.V."/>
            <person name="Mortensen U.H."/>
            <person name="Andersen M.R."/>
            <person name="Baker S.E."/>
        </authorList>
    </citation>
    <scope>NUCLEOTIDE SEQUENCE [LARGE SCALE GENOMIC DNA]</scope>
    <source>
        <strain evidence="2 3">CBS 121057</strain>
    </source>
</reference>
<proteinExistence type="predicted"/>
<dbReference type="VEuPathDB" id="FungiDB:BO78DRAFT_305367"/>
<accession>A0A319F001</accession>
<feature type="chain" id="PRO_5016307712" description="Lysozyme-like protein" evidence="1">
    <location>
        <begin position="27"/>
        <end position="222"/>
    </location>
</feature>
<evidence type="ECO:0008006" key="4">
    <source>
        <dbReference type="Google" id="ProtNLM"/>
    </source>
</evidence>
<name>A0A319F001_ASPSB</name>
<dbReference type="AlphaFoldDB" id="A0A319F001"/>
<dbReference type="Proteomes" id="UP000248423">
    <property type="component" value="Unassembled WGS sequence"/>
</dbReference>
<evidence type="ECO:0000313" key="2">
    <source>
        <dbReference type="EMBL" id="PYI10834.1"/>
    </source>
</evidence>
<sequence length="222" mass="23048">MKSSILSTLCVLPLLAVAAPAGRIQARNTSSSSSSSSSSSITAEQIETIAPTSNSCDNPPAAGECATAAQAAPNIAKSFDTYGVTSRAEQAAVIGLMAFESDDFKYNKNHFPGVPGQGTRNMQSPAFNAKYAADIPALADKLASVSGNPTGVLDLLLADEEYDFGSGAWFLTTQCEDSVRSQLQSGSEAGWAAYITSCVGTDANDDRKAYWTRAIQALGVAS</sequence>
<dbReference type="EMBL" id="KZ826320">
    <property type="protein sequence ID" value="PYI10834.1"/>
    <property type="molecule type" value="Genomic_DNA"/>
</dbReference>
<dbReference type="OrthoDB" id="2349272at2759"/>
<keyword evidence="1" id="KW-0732">Signal</keyword>
<evidence type="ECO:0000313" key="3">
    <source>
        <dbReference type="Proteomes" id="UP000248423"/>
    </source>
</evidence>
<organism evidence="2 3">
    <name type="scientific">Aspergillus sclerotiicarbonarius (strain CBS 121057 / IBT 28362)</name>
    <dbReference type="NCBI Taxonomy" id="1448318"/>
    <lineage>
        <taxon>Eukaryota</taxon>
        <taxon>Fungi</taxon>
        <taxon>Dikarya</taxon>
        <taxon>Ascomycota</taxon>
        <taxon>Pezizomycotina</taxon>
        <taxon>Eurotiomycetes</taxon>
        <taxon>Eurotiomycetidae</taxon>
        <taxon>Eurotiales</taxon>
        <taxon>Aspergillaceae</taxon>
        <taxon>Aspergillus</taxon>
        <taxon>Aspergillus subgen. Circumdati</taxon>
    </lineage>
</organism>
<protein>
    <recommendedName>
        <fullName evidence="4">Lysozyme-like protein</fullName>
    </recommendedName>
</protein>